<feature type="compositionally biased region" description="Basic and acidic residues" evidence="2">
    <location>
        <begin position="229"/>
        <end position="238"/>
    </location>
</feature>
<feature type="compositionally biased region" description="Basic and acidic residues" evidence="2">
    <location>
        <begin position="155"/>
        <end position="167"/>
    </location>
</feature>
<reference evidence="3 4" key="1">
    <citation type="submission" date="2015-01" db="EMBL/GenBank/DDBJ databases">
        <title>The Genome Sequence of Cryptococcus gattii Ram5.</title>
        <authorList>
            <consortium name="The Broad Institute Genomics Platform"/>
            <person name="Cuomo C."/>
            <person name="Litvintseva A."/>
            <person name="Chen Y."/>
            <person name="Heitman J."/>
            <person name="Sun S."/>
            <person name="Springer D."/>
            <person name="Dromer F."/>
            <person name="Young S."/>
            <person name="Zeng Q."/>
            <person name="Gargeya S."/>
            <person name="Abouelleil A."/>
            <person name="Alvarado L."/>
            <person name="Chapman S.B."/>
            <person name="Gainer-Dewar J."/>
            <person name="Goldberg J."/>
            <person name="Griggs A."/>
            <person name="Gujja S."/>
            <person name="Hansen M."/>
            <person name="Howarth C."/>
            <person name="Imamovic A."/>
            <person name="Larimer J."/>
            <person name="Murphy C."/>
            <person name="Naylor J."/>
            <person name="Pearson M."/>
            <person name="Priest M."/>
            <person name="Roberts A."/>
            <person name="Saif S."/>
            <person name="Shea T."/>
            <person name="Sykes S."/>
            <person name="Wortman J."/>
            <person name="Nusbaum C."/>
            <person name="Birren B."/>
        </authorList>
    </citation>
    <scope>NUCLEOTIDE SEQUENCE [LARGE SCALE GENOMIC DNA]</scope>
    <source>
        <strain evidence="3 4">Ram5</strain>
    </source>
</reference>
<dbReference type="OrthoDB" id="79452at2759"/>
<proteinExistence type="predicted"/>
<feature type="coiled-coil region" evidence="1">
    <location>
        <begin position="352"/>
        <end position="526"/>
    </location>
</feature>
<evidence type="ECO:0000256" key="2">
    <source>
        <dbReference type="SAM" id="MobiDB-lite"/>
    </source>
</evidence>
<dbReference type="HOGENOM" id="CLU_019893_0_0_1"/>
<feature type="region of interest" description="Disordered" evidence="2">
    <location>
        <begin position="226"/>
        <end position="294"/>
    </location>
</feature>
<dbReference type="Proteomes" id="UP000053392">
    <property type="component" value="Unassembled WGS sequence"/>
</dbReference>
<keyword evidence="4" id="KW-1185">Reference proteome</keyword>
<evidence type="ECO:0000313" key="3">
    <source>
        <dbReference type="EMBL" id="KIR41576.1"/>
    </source>
</evidence>
<keyword evidence="1" id="KW-0175">Coiled coil</keyword>
<protein>
    <submittedName>
        <fullName evidence="3">Uncharacterized protein</fullName>
    </submittedName>
</protein>
<name>A0A0D0V2I1_9TREE</name>
<feature type="compositionally biased region" description="Polar residues" evidence="2">
    <location>
        <begin position="132"/>
        <end position="151"/>
    </location>
</feature>
<feature type="compositionally biased region" description="Polar residues" evidence="2">
    <location>
        <begin position="271"/>
        <end position="294"/>
    </location>
</feature>
<feature type="region of interest" description="Disordered" evidence="2">
    <location>
        <begin position="1"/>
        <end position="204"/>
    </location>
</feature>
<dbReference type="EMBL" id="KN847900">
    <property type="protein sequence ID" value="KIR41576.1"/>
    <property type="molecule type" value="Genomic_DNA"/>
</dbReference>
<sequence length="536" mass="58453">MPLPASPSESNDGSQLKPRTLSPQMRPSPHFVSQPGLGVPTSKAEKRRSISPGMTFNLDAQNSTFIEQRLGTHPPSPLRSSFTDGSGAVSNEQRPVRSPVSPSPTPSGNHTFPFKDGFESGAKLQQAQAQATGQLSRSDSVSQAPARTSSLPEHLVNRAKSDEHFGLETHSSQLDSAELVPGPSKAQPVGDTRTPQLHAPALPNMSFSLSDPDFAVILSNMDQSPQKIKTGEKVRPEVEIPSGGPTLDMLSAIESDPQSRSQQGHLGRSRLSPNDSSPHMLNRRQASADSSFSVRSRLGEGSFERLVELVAGAKFREEESVNVDVGLLSGIVKEVEDLKEAMRSSQQYSEGLSVAGEEYDKERSKRTELEAEVSRLRAQLHSQTARLSVISGDEKRAEHMKRRSRDLASNLTGLERDISKLRAERDMKLAEINELAERTPGGVVDPVSLAESLSLRLESIRDQYATELESLSGQVENLEHEISELRQIKEASLEESAALAAKNEDLAELNAQLTRQTEALQDTLSRMRPPTIFNKG</sequence>
<gene>
    <name evidence="3" type="ORF">I313_02708</name>
</gene>
<evidence type="ECO:0000313" key="4">
    <source>
        <dbReference type="Proteomes" id="UP000053392"/>
    </source>
</evidence>
<dbReference type="AlphaFoldDB" id="A0A0D0V2I1"/>
<evidence type="ECO:0000256" key="1">
    <source>
        <dbReference type="SAM" id="Coils"/>
    </source>
</evidence>
<accession>A0A0D0V2I1</accession>
<organism evidence="3 4">
    <name type="scientific">Cryptococcus deuterogattii Ram5</name>
    <dbReference type="NCBI Taxonomy" id="1296110"/>
    <lineage>
        <taxon>Eukaryota</taxon>
        <taxon>Fungi</taxon>
        <taxon>Dikarya</taxon>
        <taxon>Basidiomycota</taxon>
        <taxon>Agaricomycotina</taxon>
        <taxon>Tremellomycetes</taxon>
        <taxon>Tremellales</taxon>
        <taxon>Cryptococcaceae</taxon>
        <taxon>Cryptococcus</taxon>
        <taxon>Cryptococcus gattii species complex</taxon>
    </lineage>
</organism>
<feature type="compositionally biased region" description="Polar residues" evidence="2">
    <location>
        <begin position="78"/>
        <end position="93"/>
    </location>
</feature>
<feature type="compositionally biased region" description="Polar residues" evidence="2">
    <location>
        <begin position="52"/>
        <end position="66"/>
    </location>
</feature>